<dbReference type="AlphaFoldDB" id="A0A1H3W9B2"/>
<feature type="domain" description="Deacetylase PdaC" evidence="3">
    <location>
        <begin position="61"/>
        <end position="159"/>
    </location>
</feature>
<evidence type="ECO:0000313" key="4">
    <source>
        <dbReference type="EMBL" id="SDZ82868.1"/>
    </source>
</evidence>
<organism evidence="4 5">
    <name type="scientific">Thiothrix caldifontis</name>
    <dbReference type="NCBI Taxonomy" id="525918"/>
    <lineage>
        <taxon>Bacteria</taxon>
        <taxon>Pseudomonadati</taxon>
        <taxon>Pseudomonadota</taxon>
        <taxon>Gammaproteobacteria</taxon>
        <taxon>Thiotrichales</taxon>
        <taxon>Thiotrichaceae</taxon>
        <taxon>Thiothrix</taxon>
    </lineage>
</organism>
<feature type="chain" id="PRO_5011610247" description="DUF3298 domain-containing protein" evidence="1">
    <location>
        <begin position="21"/>
        <end position="275"/>
    </location>
</feature>
<dbReference type="Gene3D" id="3.30.565.40">
    <property type="entry name" value="Fervidobacterium nodosum Rt17-B1 like"/>
    <property type="match status" value="1"/>
</dbReference>
<accession>A0A1H3W9B2</accession>
<dbReference type="Pfam" id="PF13739">
    <property type="entry name" value="PdaC"/>
    <property type="match status" value="1"/>
</dbReference>
<keyword evidence="1" id="KW-0732">Signal</keyword>
<gene>
    <name evidence="4" type="ORF">SAMN05660964_00323</name>
</gene>
<feature type="signal peptide" evidence="1">
    <location>
        <begin position="1"/>
        <end position="20"/>
    </location>
</feature>
<evidence type="ECO:0000259" key="2">
    <source>
        <dbReference type="Pfam" id="PF11738"/>
    </source>
</evidence>
<keyword evidence="5" id="KW-1185">Reference proteome</keyword>
<dbReference type="Proteomes" id="UP000199397">
    <property type="component" value="Unassembled WGS sequence"/>
</dbReference>
<evidence type="ECO:0000313" key="5">
    <source>
        <dbReference type="Proteomes" id="UP000199397"/>
    </source>
</evidence>
<evidence type="ECO:0000256" key="1">
    <source>
        <dbReference type="SAM" id="SignalP"/>
    </source>
</evidence>
<evidence type="ECO:0008006" key="6">
    <source>
        <dbReference type="Google" id="ProtNLM"/>
    </source>
</evidence>
<evidence type="ECO:0000259" key="3">
    <source>
        <dbReference type="Pfam" id="PF13739"/>
    </source>
</evidence>
<protein>
    <recommendedName>
        <fullName evidence="6">DUF3298 domain-containing protein</fullName>
    </recommendedName>
</protein>
<dbReference type="EMBL" id="FNQP01000002">
    <property type="protein sequence ID" value="SDZ82868.1"/>
    <property type="molecule type" value="Genomic_DNA"/>
</dbReference>
<dbReference type="RefSeq" id="WP_175517802.1">
    <property type="nucleotide sequence ID" value="NZ_FNQP01000002.1"/>
</dbReference>
<feature type="domain" description="DUF3298" evidence="2">
    <location>
        <begin position="178"/>
        <end position="258"/>
    </location>
</feature>
<dbReference type="Gene3D" id="3.90.640.20">
    <property type="entry name" value="Heat-shock cognate protein, ATPase"/>
    <property type="match status" value="1"/>
</dbReference>
<dbReference type="Pfam" id="PF11738">
    <property type="entry name" value="DUF3298"/>
    <property type="match status" value="1"/>
</dbReference>
<dbReference type="InterPro" id="IPR021729">
    <property type="entry name" value="DUF3298"/>
</dbReference>
<dbReference type="PROSITE" id="PS51257">
    <property type="entry name" value="PROKAR_LIPOPROTEIN"/>
    <property type="match status" value="1"/>
</dbReference>
<dbReference type="InterPro" id="IPR025303">
    <property type="entry name" value="PdaC"/>
</dbReference>
<dbReference type="InterPro" id="IPR037126">
    <property type="entry name" value="PdaC/RsiV-like_sf"/>
</dbReference>
<proteinExistence type="predicted"/>
<name>A0A1H3W9B2_9GAMM</name>
<sequence>MLAKAMLLAASLLLVTGCKLELPSLGGNSISGPLKLETLTFERAGGPQCPDVEGTTPENIRCASLRLTYPNIVAAGNPAAATAINQYIQTQLLEYSDPEGKPPATLEELASMFIADYNSVPEAMGLWEMERDVEVSFASKHLVTLTFRESGYTGGAHPFSGQRYVVFDVNTGKQLTLNDLLIAGYAERLNAAGEQAFRQARGLTAKASLEEAGFWFANDTFKINTNVGVLSNGLVFNFNPYEIAPYAMGPTEFTVSYDAINDLIPDTSLLAALAR</sequence>
<reference evidence="4 5" key="1">
    <citation type="submission" date="2016-10" db="EMBL/GenBank/DDBJ databases">
        <authorList>
            <person name="de Groot N.N."/>
        </authorList>
    </citation>
    <scope>NUCLEOTIDE SEQUENCE [LARGE SCALE GENOMIC DNA]</scope>
    <source>
        <strain evidence="4 5">DSM 21228</strain>
    </source>
</reference>
<dbReference type="STRING" id="525918.SAMN05660964_00323"/>